<keyword evidence="4 6" id="KW-0503">Monooxygenase</keyword>
<evidence type="ECO:0000313" key="7">
    <source>
        <dbReference type="Proteomes" id="UP000578352"/>
    </source>
</evidence>
<evidence type="ECO:0000313" key="6">
    <source>
        <dbReference type="EMBL" id="NYJ22281.1"/>
    </source>
</evidence>
<reference evidence="6 7" key="1">
    <citation type="submission" date="2020-07" db="EMBL/GenBank/DDBJ databases">
        <title>Sequencing the genomes of 1000 actinobacteria strains.</title>
        <authorList>
            <person name="Klenk H.-P."/>
        </authorList>
    </citation>
    <scope>NUCLEOTIDE SEQUENCE [LARGE SCALE GENOMIC DNA]</scope>
    <source>
        <strain evidence="6 7">DSM 15165</strain>
    </source>
</reference>
<protein>
    <submittedName>
        <fullName evidence="6">Alkanesulfonate monooxygenase SsuD/methylene tetrahydromethanopterin reductase-like flavin-dependent oxidoreductase (Luciferase family)</fullName>
    </submittedName>
</protein>
<evidence type="ECO:0000259" key="5">
    <source>
        <dbReference type="Pfam" id="PF00296"/>
    </source>
</evidence>
<dbReference type="EMBL" id="JACCFL010000001">
    <property type="protein sequence ID" value="NYJ22281.1"/>
    <property type="molecule type" value="Genomic_DNA"/>
</dbReference>
<feature type="domain" description="Luciferase-like" evidence="5">
    <location>
        <begin position="38"/>
        <end position="255"/>
    </location>
</feature>
<evidence type="ECO:0000256" key="3">
    <source>
        <dbReference type="ARBA" id="ARBA00023002"/>
    </source>
</evidence>
<dbReference type="Proteomes" id="UP000578352">
    <property type="component" value="Unassembled WGS sequence"/>
</dbReference>
<dbReference type="SUPFAM" id="SSF51679">
    <property type="entry name" value="Bacterial luciferase-like"/>
    <property type="match status" value="1"/>
</dbReference>
<evidence type="ECO:0000256" key="4">
    <source>
        <dbReference type="ARBA" id="ARBA00023033"/>
    </source>
</evidence>
<dbReference type="AlphaFoldDB" id="A0A853CS33"/>
<dbReference type="InterPro" id="IPR036661">
    <property type="entry name" value="Luciferase-like_sf"/>
</dbReference>
<dbReference type="InterPro" id="IPR051260">
    <property type="entry name" value="Diverse_substr_monoxygenases"/>
</dbReference>
<dbReference type="PANTHER" id="PTHR30011:SF16">
    <property type="entry name" value="C2H2 FINGER DOMAIN TRANSCRIPTION FACTOR (EUROFUNG)-RELATED"/>
    <property type="match status" value="1"/>
</dbReference>
<keyword evidence="1" id="KW-0285">Flavoprotein</keyword>
<dbReference type="GO" id="GO:0016705">
    <property type="term" value="F:oxidoreductase activity, acting on paired donors, with incorporation or reduction of molecular oxygen"/>
    <property type="evidence" value="ECO:0007669"/>
    <property type="project" value="InterPro"/>
</dbReference>
<dbReference type="PANTHER" id="PTHR30011">
    <property type="entry name" value="ALKANESULFONATE MONOOXYGENASE-RELATED"/>
    <property type="match status" value="1"/>
</dbReference>
<dbReference type="Gene3D" id="3.20.20.30">
    <property type="entry name" value="Luciferase-like domain"/>
    <property type="match status" value="1"/>
</dbReference>
<keyword evidence="3" id="KW-0560">Oxidoreductase</keyword>
<evidence type="ECO:0000256" key="2">
    <source>
        <dbReference type="ARBA" id="ARBA00022643"/>
    </source>
</evidence>
<dbReference type="Pfam" id="PF00296">
    <property type="entry name" value="Bac_luciferase"/>
    <property type="match status" value="1"/>
</dbReference>
<evidence type="ECO:0000256" key="1">
    <source>
        <dbReference type="ARBA" id="ARBA00022630"/>
    </source>
</evidence>
<sequence length="363" mass="38255">MSRPEHPLVLGVELDGDGAHPAAWRASSHSPAELLGGRVHAERAQEAERAGFAFASFADSALPPADPDGISARLDAIQRAAFVAPLTSAIGLVPEAGTVYTEPFHVATQLASLDFASRGRAGWVATAVDDPGTAALYGRDGQPGRPQDAVEVARRLWDSWEDDAVIRDVATGRYLDRDRLHHIRFTGDDYSIVGPSIVPRPPQGALPVFGAAALAGTAELDAALFDVRPGSAEEVLARATDTAAAVRSTAALAILDLEFALDAAGLPAGERVHTLDARTPWPARRARYTGTADGLIDLLVSLAPVVDGVRLHPAVLDVDLAEFAFAVAPRLRDRIPLAIPRPGDTLRATLGLPAAVNRYQESA</sequence>
<keyword evidence="2" id="KW-0288">FMN</keyword>
<comment type="caution">
    <text evidence="6">The sequence shown here is derived from an EMBL/GenBank/DDBJ whole genome shotgun (WGS) entry which is preliminary data.</text>
</comment>
<proteinExistence type="predicted"/>
<name>A0A853CS33_9MICO</name>
<dbReference type="RefSeq" id="WP_179604347.1">
    <property type="nucleotide sequence ID" value="NZ_BAABEH010000001.1"/>
</dbReference>
<dbReference type="GO" id="GO:0004497">
    <property type="term" value="F:monooxygenase activity"/>
    <property type="evidence" value="ECO:0007669"/>
    <property type="project" value="UniProtKB-KW"/>
</dbReference>
<dbReference type="InterPro" id="IPR011251">
    <property type="entry name" value="Luciferase-like_dom"/>
</dbReference>
<accession>A0A853CS33</accession>
<organism evidence="6 7">
    <name type="scientific">Leifsonia shinshuensis</name>
    <dbReference type="NCBI Taxonomy" id="150026"/>
    <lineage>
        <taxon>Bacteria</taxon>
        <taxon>Bacillati</taxon>
        <taxon>Actinomycetota</taxon>
        <taxon>Actinomycetes</taxon>
        <taxon>Micrococcales</taxon>
        <taxon>Microbacteriaceae</taxon>
        <taxon>Leifsonia</taxon>
    </lineage>
</organism>
<gene>
    <name evidence="6" type="ORF">HNR13_000568</name>
</gene>